<feature type="domain" description="Nrap protein" evidence="10">
    <location>
        <begin position="796"/>
        <end position="932"/>
    </location>
</feature>
<dbReference type="AlphaFoldDB" id="A0A418AZJ5"/>
<dbReference type="GO" id="GO:0003723">
    <property type="term" value="F:RNA binding"/>
    <property type="evidence" value="ECO:0007669"/>
    <property type="project" value="UniProtKB-KW"/>
</dbReference>
<dbReference type="InterPro" id="IPR035370">
    <property type="entry name" value="Nrap_D5"/>
</dbReference>
<dbReference type="EMBL" id="QUSY01000242">
    <property type="protein sequence ID" value="RHY31123.1"/>
    <property type="molecule type" value="Genomic_DNA"/>
</dbReference>
<evidence type="ECO:0000259" key="10">
    <source>
        <dbReference type="Pfam" id="PF17406"/>
    </source>
</evidence>
<evidence type="ECO:0000259" key="6">
    <source>
        <dbReference type="Pfam" id="PF03813"/>
    </source>
</evidence>
<evidence type="ECO:0000313" key="12">
    <source>
        <dbReference type="EMBL" id="RHY31123.1"/>
    </source>
</evidence>
<accession>A0A418AZJ5</accession>
<gene>
    <name evidence="12" type="ORF">DYB32_003738</name>
</gene>
<evidence type="ECO:0000256" key="1">
    <source>
        <dbReference type="ARBA" id="ARBA00004604"/>
    </source>
</evidence>
<evidence type="ECO:0008006" key="14">
    <source>
        <dbReference type="Google" id="ProtNLM"/>
    </source>
</evidence>
<keyword evidence="13" id="KW-1185">Reference proteome</keyword>
<evidence type="ECO:0000256" key="4">
    <source>
        <dbReference type="ARBA" id="ARBA00023242"/>
    </source>
</evidence>
<evidence type="ECO:0000256" key="5">
    <source>
        <dbReference type="RuleBase" id="RU364032"/>
    </source>
</evidence>
<dbReference type="InterPro" id="IPR035369">
    <property type="entry name" value="Nrap_D4"/>
</dbReference>
<keyword evidence="3 5" id="KW-0694">RNA-binding</keyword>
<dbReference type="Pfam" id="PF17406">
    <property type="entry name" value="Nrap_D5"/>
    <property type="match status" value="1"/>
</dbReference>
<dbReference type="InterPro" id="IPR035367">
    <property type="entry name" value="Nrap_D2"/>
</dbReference>
<evidence type="ECO:0000259" key="11">
    <source>
        <dbReference type="Pfam" id="PF17407"/>
    </source>
</evidence>
<dbReference type="Proteomes" id="UP000285060">
    <property type="component" value="Unassembled WGS sequence"/>
</dbReference>
<feature type="domain" description="Nrap protein" evidence="11">
    <location>
        <begin position="956"/>
        <end position="1089"/>
    </location>
</feature>
<dbReference type="InterPro" id="IPR005554">
    <property type="entry name" value="NOL6/Upt22"/>
</dbReference>
<keyword evidence="4 5" id="KW-0539">Nucleus</keyword>
<evidence type="ECO:0000259" key="7">
    <source>
        <dbReference type="Pfam" id="PF17403"/>
    </source>
</evidence>
<feature type="domain" description="Nrap protein" evidence="9">
    <location>
        <begin position="623"/>
        <end position="769"/>
    </location>
</feature>
<organism evidence="12 13">
    <name type="scientific">Aphanomyces invadans</name>
    <dbReference type="NCBI Taxonomy" id="157072"/>
    <lineage>
        <taxon>Eukaryota</taxon>
        <taxon>Sar</taxon>
        <taxon>Stramenopiles</taxon>
        <taxon>Oomycota</taxon>
        <taxon>Saprolegniomycetes</taxon>
        <taxon>Saprolegniales</taxon>
        <taxon>Verrucalvaceae</taxon>
        <taxon>Aphanomyces</taxon>
    </lineage>
</organism>
<feature type="domain" description="Nrap protein" evidence="7">
    <location>
        <begin position="305"/>
        <end position="458"/>
    </location>
</feature>
<sequence>MTLLIIYPESNRFSKGYKLLEALEMVGGVEGVRSIVSKPGYQPTMSKYALPTTDEMRQLHAADQSSVFQSNFFKLQVDQLLEEVTIDYSSFSSVNAVLFALKEALDAIPEQQVTSQALNMPGLVVHHHHKEVVLPFHPPARLDVVGSYSLRHGILLDHTFTIDVAIHLPDECFVPKDFTNYRYHDKRNMYLGVLASHLQTPPKGKTSKQLPWTGVSVAPFAGDTSKPILRLHLPPIKKTQVVVQLIPVVSFQCKFPVSKLHPGKSNLRHDPPLDATPVYNNSVLEDMALLSHFRALHAVAAQSESFVQACILIKVWLRQRQATTCAPDALNGFQATMLMLYLIRSGKFSYSTPADAMVKIWLQFVATTDLATTALFFPAASSKDMDGLDEDIVVMPTPAGVAAFQRAFDVVFLDPSGRVNVVSRVSRTGWRELQWLAQQSIQVLPKATAEAFQFIFIDRHSFWTRYDEYIWVPVSTSVVQNVEIPGDLALPNDLERVVAKALGDRVHRIRPVAIKPSATTWALTETPPSIHKVVIGLGVNPDNAHRIVDKGPEADNAVDAAAFRAFWKTKAELRRFKDGSIVEAVVWDDVPPSQIVSQIVHTILPLHFDDATVDGRAIVSSNQTWNEVDYSINPLLRTWTALQSKLRDLDDAILPLKVVDLQLIAPALRRTAADPPTPHPLAGNSDVAPPQGAKFVATTLEPYTVVMQFETSSSWPTTPDAVANAKLGFYVQIALALEKFGACEVHEHGMDILVGGFPFRVVIVTEREKYWPHSHFYALHYGALHAKMIHAVSTQHSAFAPTVRLWMKWLDAHLATSLLPLESSELLVASVFLSPAPPQSVLSGFTRVLHLVARFDWNTQPLIVDLHQHFTEDDRRDIQKQFTASRSSPSTHPALYIAASYETAPKTSFWTRHVHEPVLAQRLVSLAKATSAQWTHWLAHGAAPHGWQACFAHVMDYDVVFHLAHLGNKDVFPSAKGRFAIPFYKNLKQSNPFGQLFVGLHPLEDVLSALHARFDHLALFFVNQEVVAVRWKPAAFLPARFRVLHATHLLALSSDNDANHDKLAVRGIPQVLTVLQEMKAMLHGLVDRVELK</sequence>
<evidence type="ECO:0000256" key="2">
    <source>
        <dbReference type="ARBA" id="ARBA00006674"/>
    </source>
</evidence>
<dbReference type="VEuPathDB" id="FungiDB:H310_08042"/>
<comment type="subcellular location">
    <subcellularLocation>
        <location evidence="1 5">Nucleus</location>
        <location evidence="1 5">Nucleolus</location>
    </subcellularLocation>
</comment>
<name>A0A418AZJ5_9STRA</name>
<dbReference type="PANTHER" id="PTHR17972">
    <property type="entry name" value="NUCLEOLAR RNA-ASSOCIATED PROTEIN"/>
    <property type="match status" value="1"/>
</dbReference>
<dbReference type="PANTHER" id="PTHR17972:SF0">
    <property type="entry name" value="NUCLEOLAR PROTEIN 6"/>
    <property type="match status" value="1"/>
</dbReference>
<comment type="similarity">
    <text evidence="2 5">Belongs to the NRAP family.</text>
</comment>
<dbReference type="GO" id="GO:0006364">
    <property type="term" value="P:rRNA processing"/>
    <property type="evidence" value="ECO:0007669"/>
    <property type="project" value="TreeGrafter"/>
</dbReference>
<dbReference type="Gene3D" id="1.10.1410.10">
    <property type="match status" value="1"/>
</dbReference>
<dbReference type="Pfam" id="PF17407">
    <property type="entry name" value="Nrap_D6"/>
    <property type="match status" value="1"/>
</dbReference>
<feature type="domain" description="Nrap protein" evidence="6">
    <location>
        <begin position="162"/>
        <end position="300"/>
    </location>
</feature>
<dbReference type="Pfam" id="PF17405">
    <property type="entry name" value="Nrap_D4"/>
    <property type="match status" value="1"/>
</dbReference>
<proteinExistence type="inferred from homology"/>
<reference evidence="12 13" key="1">
    <citation type="submission" date="2018-08" db="EMBL/GenBank/DDBJ databases">
        <title>Aphanomyces genome sequencing and annotation.</title>
        <authorList>
            <person name="Minardi D."/>
            <person name="Oidtmann B."/>
            <person name="Van Der Giezen M."/>
            <person name="Studholme D.J."/>
        </authorList>
    </citation>
    <scope>NUCLEOTIDE SEQUENCE [LARGE SCALE GENOMIC DNA]</scope>
    <source>
        <strain evidence="12 13">NJM0002</strain>
    </source>
</reference>
<dbReference type="InterPro" id="IPR035082">
    <property type="entry name" value="Nrap_D1"/>
</dbReference>
<dbReference type="Pfam" id="PF17404">
    <property type="entry name" value="Nrap_D3"/>
    <property type="match status" value="1"/>
</dbReference>
<dbReference type="GO" id="GO:0032040">
    <property type="term" value="C:small-subunit processome"/>
    <property type="evidence" value="ECO:0007669"/>
    <property type="project" value="TreeGrafter"/>
</dbReference>
<evidence type="ECO:0000259" key="8">
    <source>
        <dbReference type="Pfam" id="PF17404"/>
    </source>
</evidence>
<comment type="caution">
    <text evidence="12">The sequence shown here is derived from an EMBL/GenBank/DDBJ whole genome shotgun (WGS) entry which is preliminary data.</text>
</comment>
<dbReference type="GO" id="GO:0006409">
    <property type="term" value="P:tRNA export from nucleus"/>
    <property type="evidence" value="ECO:0007669"/>
    <property type="project" value="TreeGrafter"/>
</dbReference>
<dbReference type="GO" id="GO:0034456">
    <property type="term" value="C:UTP-C complex"/>
    <property type="evidence" value="ECO:0007669"/>
    <property type="project" value="TreeGrafter"/>
</dbReference>
<dbReference type="InterPro" id="IPR035371">
    <property type="entry name" value="Nrap_D6"/>
</dbReference>
<dbReference type="Pfam" id="PF03813">
    <property type="entry name" value="Nrap"/>
    <property type="match status" value="1"/>
</dbReference>
<feature type="domain" description="Nrap protein" evidence="8">
    <location>
        <begin position="465"/>
        <end position="608"/>
    </location>
</feature>
<dbReference type="InterPro" id="IPR035368">
    <property type="entry name" value="Nrap_D3"/>
</dbReference>
<dbReference type="Pfam" id="PF17403">
    <property type="entry name" value="Nrap_D2"/>
    <property type="match status" value="1"/>
</dbReference>
<evidence type="ECO:0000256" key="3">
    <source>
        <dbReference type="ARBA" id="ARBA00022884"/>
    </source>
</evidence>
<protein>
    <recommendedName>
        <fullName evidence="14">Nucleolar protein 6</fullName>
    </recommendedName>
</protein>
<evidence type="ECO:0000313" key="13">
    <source>
        <dbReference type="Proteomes" id="UP000285060"/>
    </source>
</evidence>
<dbReference type="Gene3D" id="3.30.70.3030">
    <property type="match status" value="1"/>
</dbReference>
<dbReference type="GO" id="GO:0032545">
    <property type="term" value="C:CURI complex"/>
    <property type="evidence" value="ECO:0007669"/>
    <property type="project" value="TreeGrafter"/>
</dbReference>
<evidence type="ECO:0000259" key="9">
    <source>
        <dbReference type="Pfam" id="PF17405"/>
    </source>
</evidence>